<evidence type="ECO:0000313" key="11">
    <source>
        <dbReference type="EMBL" id="KAK3672063.1"/>
    </source>
</evidence>
<dbReference type="PROSITE" id="PS50192">
    <property type="entry name" value="T_SNARE"/>
    <property type="match status" value="1"/>
</dbReference>
<dbReference type="EMBL" id="JAUTXT010000036">
    <property type="protein sequence ID" value="KAK3672063.1"/>
    <property type="molecule type" value="Genomic_DNA"/>
</dbReference>
<feature type="region of interest" description="Disordered" evidence="9">
    <location>
        <begin position="71"/>
        <end position="105"/>
    </location>
</feature>
<accession>A0AAE0TTL5</accession>
<reference evidence="11" key="1">
    <citation type="submission" date="2023-07" db="EMBL/GenBank/DDBJ databases">
        <title>Black Yeasts Isolated from many extreme environments.</title>
        <authorList>
            <person name="Coleine C."/>
            <person name="Stajich J.E."/>
            <person name="Selbmann L."/>
        </authorList>
    </citation>
    <scope>NUCLEOTIDE SEQUENCE</scope>
    <source>
        <strain evidence="11">CCFEE 5485</strain>
    </source>
</reference>
<dbReference type="GO" id="GO:0005783">
    <property type="term" value="C:endoplasmic reticulum"/>
    <property type="evidence" value="ECO:0007669"/>
    <property type="project" value="TreeGrafter"/>
</dbReference>
<organism evidence="11 12">
    <name type="scientific">Recurvomyces mirabilis</name>
    <dbReference type="NCBI Taxonomy" id="574656"/>
    <lineage>
        <taxon>Eukaryota</taxon>
        <taxon>Fungi</taxon>
        <taxon>Dikarya</taxon>
        <taxon>Ascomycota</taxon>
        <taxon>Pezizomycotina</taxon>
        <taxon>Dothideomycetes</taxon>
        <taxon>Dothideomycetidae</taxon>
        <taxon>Mycosphaerellales</taxon>
        <taxon>Teratosphaeriaceae</taxon>
        <taxon>Recurvomyces</taxon>
    </lineage>
</organism>
<proteinExistence type="inferred from homology"/>
<evidence type="ECO:0000259" key="10">
    <source>
        <dbReference type="PROSITE" id="PS50192"/>
    </source>
</evidence>
<dbReference type="GO" id="GO:0015031">
    <property type="term" value="P:protein transport"/>
    <property type="evidence" value="ECO:0007669"/>
    <property type="project" value="UniProtKB-KW"/>
</dbReference>
<keyword evidence="4" id="KW-0812">Transmembrane</keyword>
<name>A0AAE0TTL5_9PEZI</name>
<gene>
    <name evidence="11" type="ORF">LTR78_008033</name>
</gene>
<dbReference type="Proteomes" id="UP001274830">
    <property type="component" value="Unassembled WGS sequence"/>
</dbReference>
<dbReference type="Gene3D" id="1.20.5.110">
    <property type="match status" value="1"/>
</dbReference>
<sequence length="373" mass="41808">MSTRTDAFSTFIKMTDITPDLNLCLKQNKAQLVRRRGYDVQHINSFLQEAYSINARITDLTRELRTIRPAYLSTAPSSRRRKLSSGGHGQHDHAHPLTNGERDAVDAQSKQLLRQLNGGIQALKQAEDVRLQTADSVALSKRAKGGLGAIGRWVAGGAVTAKSPEEETEEAERKMIAKYRESVITYLQRRLEQAGGVQAEMMEVRLSREVEKSKSVLYKSRMGDSIPYAHDEDGTAVPTSPKRKRQSTGFSTDYDGDRSTSDQPPALSQEQLQLFDSENREMLKHYSTQLNQISQAEKSILEISELQSTLVSNLQVQSEHIDQLVQDSYMTSENLGKGNKELKRASERRSTAQGIFYATCGFCAFLVVWDLVF</sequence>
<evidence type="ECO:0000256" key="8">
    <source>
        <dbReference type="ARBA" id="ARBA00023136"/>
    </source>
</evidence>
<keyword evidence="6" id="KW-1133">Transmembrane helix</keyword>
<evidence type="ECO:0000313" key="12">
    <source>
        <dbReference type="Proteomes" id="UP001274830"/>
    </source>
</evidence>
<dbReference type="PANTHER" id="PTHR15959">
    <property type="entry name" value="SYNTAXIN-18"/>
    <property type="match status" value="1"/>
</dbReference>
<comment type="subcellular location">
    <subcellularLocation>
        <location evidence="1">Membrane</location>
        <topology evidence="1">Single-pass type IV membrane protein</topology>
    </subcellularLocation>
</comment>
<dbReference type="GO" id="GO:0031201">
    <property type="term" value="C:SNARE complex"/>
    <property type="evidence" value="ECO:0007669"/>
    <property type="project" value="TreeGrafter"/>
</dbReference>
<evidence type="ECO:0000256" key="5">
    <source>
        <dbReference type="ARBA" id="ARBA00022927"/>
    </source>
</evidence>
<evidence type="ECO:0000256" key="2">
    <source>
        <dbReference type="ARBA" id="ARBA00009063"/>
    </source>
</evidence>
<dbReference type="InterPro" id="IPR000727">
    <property type="entry name" value="T_SNARE_dom"/>
</dbReference>
<keyword evidence="8" id="KW-0472">Membrane</keyword>
<feature type="region of interest" description="Disordered" evidence="9">
    <location>
        <begin position="225"/>
        <end position="267"/>
    </location>
</feature>
<protein>
    <recommendedName>
        <fullName evidence="10">t-SNARE coiled-coil homology domain-containing protein</fullName>
    </recommendedName>
</protein>
<evidence type="ECO:0000256" key="9">
    <source>
        <dbReference type="SAM" id="MobiDB-lite"/>
    </source>
</evidence>
<evidence type="ECO:0000256" key="7">
    <source>
        <dbReference type="ARBA" id="ARBA00023054"/>
    </source>
</evidence>
<feature type="domain" description="T-SNARE coiled-coil homology" evidence="10">
    <location>
        <begin position="283"/>
        <end position="345"/>
    </location>
</feature>
<evidence type="ECO:0000256" key="3">
    <source>
        <dbReference type="ARBA" id="ARBA00022448"/>
    </source>
</evidence>
<keyword evidence="7" id="KW-0175">Coiled coil</keyword>
<keyword evidence="5" id="KW-0653">Protein transport</keyword>
<feature type="compositionally biased region" description="Basic and acidic residues" evidence="9">
    <location>
        <begin position="89"/>
        <end position="105"/>
    </location>
</feature>
<dbReference type="AlphaFoldDB" id="A0AAE0TTL5"/>
<evidence type="ECO:0000256" key="6">
    <source>
        <dbReference type="ARBA" id="ARBA00022989"/>
    </source>
</evidence>
<evidence type="ECO:0000256" key="1">
    <source>
        <dbReference type="ARBA" id="ARBA00004211"/>
    </source>
</evidence>
<keyword evidence="3" id="KW-0813">Transport</keyword>
<comment type="caution">
    <text evidence="11">The sequence shown here is derived from an EMBL/GenBank/DDBJ whole genome shotgun (WGS) entry which is preliminary data.</text>
</comment>
<keyword evidence="12" id="KW-1185">Reference proteome</keyword>
<dbReference type="PANTHER" id="PTHR15959:SF0">
    <property type="entry name" value="SYNTAXIN-18"/>
    <property type="match status" value="1"/>
</dbReference>
<comment type="similarity">
    <text evidence="2">Belongs to the syntaxin family.</text>
</comment>
<evidence type="ECO:0000256" key="4">
    <source>
        <dbReference type="ARBA" id="ARBA00022692"/>
    </source>
</evidence>
<dbReference type="GO" id="GO:0006890">
    <property type="term" value="P:retrograde vesicle-mediated transport, Golgi to endoplasmic reticulum"/>
    <property type="evidence" value="ECO:0007669"/>
    <property type="project" value="TreeGrafter"/>
</dbReference>